<gene>
    <name evidence="3" type="ORF">CFL01nite_19250</name>
    <name evidence="2" type="ORF">CFLV_11680</name>
</gene>
<dbReference type="EMBL" id="BJNB01000034">
    <property type="protein sequence ID" value="GEB98430.1"/>
    <property type="molecule type" value="Genomic_DNA"/>
</dbReference>
<organism evidence="2 4">
    <name type="scientific">Corynebacterium flavescens</name>
    <dbReference type="NCBI Taxonomy" id="28028"/>
    <lineage>
        <taxon>Bacteria</taxon>
        <taxon>Bacillati</taxon>
        <taxon>Actinomycetota</taxon>
        <taxon>Actinomycetes</taxon>
        <taxon>Mycobacteriales</taxon>
        <taxon>Corynebacteriaceae</taxon>
        <taxon>Corynebacterium</taxon>
    </lineage>
</organism>
<accession>A0A1L7CPH1</accession>
<proteinExistence type="predicted"/>
<dbReference type="Proteomes" id="UP000315353">
    <property type="component" value="Unassembled WGS sequence"/>
</dbReference>
<dbReference type="Proteomes" id="UP000185479">
    <property type="component" value="Chromosome"/>
</dbReference>
<keyword evidence="4" id="KW-1185">Reference proteome</keyword>
<feature type="compositionally biased region" description="Basic and acidic residues" evidence="1">
    <location>
        <begin position="97"/>
        <end position="109"/>
    </location>
</feature>
<feature type="region of interest" description="Disordered" evidence="1">
    <location>
        <begin position="58"/>
        <end position="109"/>
    </location>
</feature>
<protein>
    <submittedName>
        <fullName evidence="2">Uncharacterized protein</fullName>
    </submittedName>
</protein>
<evidence type="ECO:0000313" key="3">
    <source>
        <dbReference type="EMBL" id="GEB98430.1"/>
    </source>
</evidence>
<evidence type="ECO:0000313" key="5">
    <source>
        <dbReference type="Proteomes" id="UP000315353"/>
    </source>
</evidence>
<reference evidence="3 5" key="2">
    <citation type="submission" date="2019-06" db="EMBL/GenBank/DDBJ databases">
        <title>Whole genome shotgun sequence of Corynebacterium flavescens NBRC 14136.</title>
        <authorList>
            <person name="Hosoyama A."/>
            <person name="Uohara A."/>
            <person name="Ohji S."/>
            <person name="Ichikawa N."/>
        </authorList>
    </citation>
    <scope>NUCLEOTIDE SEQUENCE [LARGE SCALE GENOMIC DNA]</scope>
    <source>
        <strain evidence="3 5">NBRC 14136</strain>
    </source>
</reference>
<feature type="compositionally biased region" description="Basic and acidic residues" evidence="1">
    <location>
        <begin position="71"/>
        <end position="83"/>
    </location>
</feature>
<dbReference type="AlphaFoldDB" id="A0A1L7CPH1"/>
<reference evidence="2 4" key="1">
    <citation type="submission" date="2014-08" db="EMBL/GenBank/DDBJ databases">
        <title>Complete genome sequence of Corynebacterium flavescens OJ8(T)(=DSM 20296(T)), isolated from cheese.</title>
        <authorList>
            <person name="Ruckert C."/>
            <person name="Albersmeier A."/>
            <person name="Winkler A."/>
            <person name="Kalinowski J."/>
        </authorList>
    </citation>
    <scope>NUCLEOTIDE SEQUENCE [LARGE SCALE GENOMIC DNA]</scope>
    <source>
        <strain evidence="2 4">OJ8</strain>
    </source>
</reference>
<evidence type="ECO:0000313" key="2">
    <source>
        <dbReference type="EMBL" id="APT87744.1"/>
    </source>
</evidence>
<dbReference type="STRING" id="28028.CFLV_11680"/>
<sequence length="109" mass="11838">MRKPRGEPILDINLRRREVAEDLAGGGGVGFGKQGQDHAHAREIGRGEARHAGEEVLAGGVQATTAPQQKGAEREEYRNEVIEALRYPPPDSGLEGHVSHNDSHSRDRA</sequence>
<dbReference type="KEGG" id="cfc:CFLV_11680"/>
<evidence type="ECO:0000256" key="1">
    <source>
        <dbReference type="SAM" id="MobiDB-lite"/>
    </source>
</evidence>
<dbReference type="EMBL" id="CP009246">
    <property type="protein sequence ID" value="APT87744.1"/>
    <property type="molecule type" value="Genomic_DNA"/>
</dbReference>
<name>A0A1L7CPH1_CORFL</name>
<evidence type="ECO:0000313" key="4">
    <source>
        <dbReference type="Proteomes" id="UP000185479"/>
    </source>
</evidence>